<dbReference type="EMBL" id="NKQK01000013">
    <property type="protein sequence ID" value="PSS14564.1"/>
    <property type="molecule type" value="Genomic_DNA"/>
</dbReference>
<dbReference type="InParanoid" id="A0A2R6QTV9"/>
<reference evidence="9" key="2">
    <citation type="journal article" date="2018" name="BMC Genomics">
        <title>A manually annotated Actinidia chinensis var. chinensis (kiwifruit) genome highlights the challenges associated with draft genomes and gene prediction in plants.</title>
        <authorList>
            <person name="Pilkington S.M."/>
            <person name="Crowhurst R."/>
            <person name="Hilario E."/>
            <person name="Nardozza S."/>
            <person name="Fraser L."/>
            <person name="Peng Y."/>
            <person name="Gunaseelan K."/>
            <person name="Simpson R."/>
            <person name="Tahir J."/>
            <person name="Deroles S.C."/>
            <person name="Templeton K."/>
            <person name="Luo Z."/>
            <person name="Davy M."/>
            <person name="Cheng C."/>
            <person name="McNeilage M."/>
            <person name="Scaglione D."/>
            <person name="Liu Y."/>
            <person name="Zhang Q."/>
            <person name="Datson P."/>
            <person name="De Silva N."/>
            <person name="Gardiner S.E."/>
            <person name="Bassett H."/>
            <person name="Chagne D."/>
            <person name="McCallum J."/>
            <person name="Dzierzon H."/>
            <person name="Deng C."/>
            <person name="Wang Y.Y."/>
            <person name="Barron L."/>
            <person name="Manako K."/>
            <person name="Bowen J."/>
            <person name="Foster T.M."/>
            <person name="Erridge Z.A."/>
            <person name="Tiffin H."/>
            <person name="Waite C.N."/>
            <person name="Davies K.M."/>
            <person name="Grierson E.P."/>
            <person name="Laing W.A."/>
            <person name="Kirk R."/>
            <person name="Chen X."/>
            <person name="Wood M."/>
            <person name="Montefiori M."/>
            <person name="Brummell D.A."/>
            <person name="Schwinn K.E."/>
            <person name="Catanach A."/>
            <person name="Fullerton C."/>
            <person name="Li D."/>
            <person name="Meiyalaghan S."/>
            <person name="Nieuwenhuizen N."/>
            <person name="Read N."/>
            <person name="Prakash R."/>
            <person name="Hunter D."/>
            <person name="Zhang H."/>
            <person name="McKenzie M."/>
            <person name="Knabel M."/>
            <person name="Harris A."/>
            <person name="Allan A.C."/>
            <person name="Gleave A."/>
            <person name="Chen A."/>
            <person name="Janssen B.J."/>
            <person name="Plunkett B."/>
            <person name="Ampomah-Dwamena C."/>
            <person name="Voogd C."/>
            <person name="Leif D."/>
            <person name="Lafferty D."/>
            <person name="Souleyre E.J.F."/>
            <person name="Varkonyi-Gasic E."/>
            <person name="Gambi F."/>
            <person name="Hanley J."/>
            <person name="Yao J.L."/>
            <person name="Cheung J."/>
            <person name="David K.M."/>
            <person name="Warren B."/>
            <person name="Marsh K."/>
            <person name="Snowden K.C."/>
            <person name="Lin-Wang K."/>
            <person name="Brian L."/>
            <person name="Martinez-Sanchez M."/>
            <person name="Wang M."/>
            <person name="Ileperuma N."/>
            <person name="Macnee N."/>
            <person name="Campin R."/>
            <person name="McAtee P."/>
            <person name="Drummond R.S.M."/>
            <person name="Espley R.V."/>
            <person name="Ireland H.S."/>
            <person name="Wu R."/>
            <person name="Atkinson R.G."/>
            <person name="Karunairetnam S."/>
            <person name="Bulley S."/>
            <person name="Chunkath S."/>
            <person name="Hanley Z."/>
            <person name="Storey R."/>
            <person name="Thrimawithana A.H."/>
            <person name="Thomson S."/>
            <person name="David C."/>
            <person name="Testolin R."/>
            <person name="Huang H."/>
            <person name="Hellens R.P."/>
            <person name="Schaffer R.J."/>
        </authorList>
    </citation>
    <scope>NUCLEOTIDE SEQUENCE [LARGE SCALE GENOMIC DNA]</scope>
    <source>
        <strain evidence="9">cv. Red5</strain>
    </source>
</reference>
<proteinExistence type="inferred from homology"/>
<dbReference type="SMR" id="A0A2R6QTV9"/>
<evidence type="ECO:0000256" key="5">
    <source>
        <dbReference type="ARBA" id="ARBA00023242"/>
    </source>
</evidence>
<accession>A0A2R6QTV9</accession>
<dbReference type="AlphaFoldDB" id="A0A2R6QTV9"/>
<keyword evidence="9" id="KW-1185">Reference proteome</keyword>
<dbReference type="InterPro" id="IPR047091">
    <property type="entry name" value="EIN3-like_DNA-bd"/>
</dbReference>
<dbReference type="InterPro" id="IPR006957">
    <property type="entry name" value="EIN3"/>
</dbReference>
<keyword evidence="3" id="KW-0936">Ethylene signaling pathway</keyword>
<dbReference type="Pfam" id="PF04873">
    <property type="entry name" value="EIN3_DNA-bd"/>
    <property type="match status" value="1"/>
</dbReference>
<dbReference type="GO" id="GO:0000976">
    <property type="term" value="F:transcription cis-regulatory region binding"/>
    <property type="evidence" value="ECO:0007669"/>
    <property type="project" value="UniProtKB-ARBA"/>
</dbReference>
<evidence type="ECO:0000313" key="8">
    <source>
        <dbReference type="EMBL" id="PSS14564.1"/>
    </source>
</evidence>
<dbReference type="PANTHER" id="PTHR33305:SF11">
    <property type="entry name" value="PROTEIN ETHYLENE INSENSITIVE 3"/>
    <property type="match status" value="1"/>
</dbReference>
<protein>
    <submittedName>
        <fullName evidence="8">Protein ETHYLENE INSENSITIVE like</fullName>
    </submittedName>
</protein>
<dbReference type="FunFam" id="1.10.3180.10:FF:000001">
    <property type="entry name" value="Ethylene insensitive 3-like 1"/>
    <property type="match status" value="1"/>
</dbReference>
<keyword evidence="4" id="KW-0238">DNA-binding</keyword>
<dbReference type="OrthoDB" id="2017676at2759"/>
<dbReference type="PANTHER" id="PTHR33305">
    <property type="entry name" value="ETHYLENE INSENSITIVE 3-LIKE 2 PROTEIN"/>
    <property type="match status" value="1"/>
</dbReference>
<dbReference type="STRING" id="1590841.A0A2R6QTV9"/>
<dbReference type="FunFam" id="1.10.3180.10:FF:000002">
    <property type="entry name" value="Ethylene insensitive 3-like 1"/>
    <property type="match status" value="1"/>
</dbReference>
<dbReference type="Gene3D" id="1.10.3180.10">
    <property type="entry name" value="DNA-binding domain of EIN3-like"/>
    <property type="match status" value="2"/>
</dbReference>
<comment type="subcellular location">
    <subcellularLocation>
        <location evidence="1">Nucleus</location>
    </subcellularLocation>
</comment>
<dbReference type="OMA" id="NGQEDWW"/>
<evidence type="ECO:0000259" key="7">
    <source>
        <dbReference type="Pfam" id="PF04873"/>
    </source>
</evidence>
<evidence type="ECO:0000256" key="6">
    <source>
        <dbReference type="SAM" id="MobiDB-lite"/>
    </source>
</evidence>
<sequence>MSNRMMMFDEMGFCGDLDFLSAPLGDGDVTASQTEPEAVVDDDYSDEEMGVDELERRMWRDKMRLKRLKEMNKGKECVAAAKQRQSQEQARRKKMSRAQDGILKYMLKMMEVCKAQGFVYGIIPEKGKPVSGASDNLREWWKNKVRFDRNGPAAIAKYQADNSIPGKSEGSNLVGPTPHTLQELQDTTLGSLLSALMQHCDPPQRRFPLEKGVHPPWWPTGNEEWWPQLGVQMDQGPPPYKKPHDLKKAWKVGVLTAVIKHISPDIAKIRKLVRQSKCLQDKMTAKESATWLAIINQEEALARELYPDRCPPMSSSGGSGSFVINDCSEYDVEGAEDEPNFDVQEQKPNNINLLNMGLGRIKDSFLGQQLSHPIKDEVITNLDFTRKRKPTNELNNAMDHQIYTCDVLQCPHSELRHGFHDRSSRDNHQLSCPYRSNSSEFGLSNFHNNEVKSIVFSQPFVHPQPAAPSVNSIQHSFDLSGLGVPEDGQKMISELMSVYDANIQGNKQSTPMNISGSSDRTLSQSLPQPNIQCQQDNNYIHGRGFVMEGHIREEANLPVNLSTFSQHENRFDQRKVLSSQFEANPNDSFPLMFGSPLYLPSMDYPEHLPAVTRDSLSKPDASIWFE</sequence>
<dbReference type="GO" id="GO:0003700">
    <property type="term" value="F:DNA-binding transcription factor activity"/>
    <property type="evidence" value="ECO:0007669"/>
    <property type="project" value="InterPro"/>
</dbReference>
<keyword evidence="5" id="KW-0539">Nucleus</keyword>
<evidence type="ECO:0000313" key="9">
    <source>
        <dbReference type="Proteomes" id="UP000241394"/>
    </source>
</evidence>
<dbReference type="FunCoup" id="A0A2R6QTV9">
    <property type="interactions" value="4297"/>
</dbReference>
<dbReference type="Proteomes" id="UP000241394">
    <property type="component" value="Chromosome LG13"/>
</dbReference>
<dbReference type="InterPro" id="IPR023278">
    <property type="entry name" value="Ethylene_insens-like_DNA-bd"/>
</dbReference>
<dbReference type="SUPFAM" id="SSF116768">
    <property type="entry name" value="DNA-binding domain of EIN3-like"/>
    <property type="match status" value="1"/>
</dbReference>
<organism evidence="8 9">
    <name type="scientific">Actinidia chinensis var. chinensis</name>
    <name type="common">Chinese soft-hair kiwi</name>
    <dbReference type="NCBI Taxonomy" id="1590841"/>
    <lineage>
        <taxon>Eukaryota</taxon>
        <taxon>Viridiplantae</taxon>
        <taxon>Streptophyta</taxon>
        <taxon>Embryophyta</taxon>
        <taxon>Tracheophyta</taxon>
        <taxon>Spermatophyta</taxon>
        <taxon>Magnoliopsida</taxon>
        <taxon>eudicotyledons</taxon>
        <taxon>Gunneridae</taxon>
        <taxon>Pentapetalae</taxon>
        <taxon>asterids</taxon>
        <taxon>Ericales</taxon>
        <taxon>Actinidiaceae</taxon>
        <taxon>Actinidia</taxon>
    </lineage>
</organism>
<dbReference type="Gramene" id="PSS14564">
    <property type="protein sequence ID" value="PSS14564"/>
    <property type="gene ID" value="CEY00_Acc15131"/>
</dbReference>
<dbReference type="GO" id="GO:0005634">
    <property type="term" value="C:nucleus"/>
    <property type="evidence" value="ECO:0007669"/>
    <property type="project" value="UniProtKB-SubCell"/>
</dbReference>
<comment type="similarity">
    <text evidence="2">Belongs to the EIN3 family.</text>
</comment>
<evidence type="ECO:0000256" key="2">
    <source>
        <dbReference type="ARBA" id="ARBA00009416"/>
    </source>
</evidence>
<reference evidence="8 9" key="1">
    <citation type="submission" date="2017-07" db="EMBL/GenBank/DDBJ databases">
        <title>An improved, manually edited Actinidia chinensis var. chinensis (kiwifruit) genome highlights the challenges associated with draft genomes and gene prediction in plants.</title>
        <authorList>
            <person name="Pilkington S."/>
            <person name="Crowhurst R."/>
            <person name="Hilario E."/>
            <person name="Nardozza S."/>
            <person name="Fraser L."/>
            <person name="Peng Y."/>
            <person name="Gunaseelan K."/>
            <person name="Simpson R."/>
            <person name="Tahir J."/>
            <person name="Deroles S."/>
            <person name="Templeton K."/>
            <person name="Luo Z."/>
            <person name="Davy M."/>
            <person name="Cheng C."/>
            <person name="Mcneilage M."/>
            <person name="Scaglione D."/>
            <person name="Liu Y."/>
            <person name="Zhang Q."/>
            <person name="Datson P."/>
            <person name="De Silva N."/>
            <person name="Gardiner S."/>
            <person name="Bassett H."/>
            <person name="Chagne D."/>
            <person name="Mccallum J."/>
            <person name="Dzierzon H."/>
            <person name="Deng C."/>
            <person name="Wang Y.-Y."/>
            <person name="Barron N."/>
            <person name="Manako K."/>
            <person name="Bowen J."/>
            <person name="Foster T."/>
            <person name="Erridge Z."/>
            <person name="Tiffin H."/>
            <person name="Waite C."/>
            <person name="Davies K."/>
            <person name="Grierson E."/>
            <person name="Laing W."/>
            <person name="Kirk R."/>
            <person name="Chen X."/>
            <person name="Wood M."/>
            <person name="Montefiori M."/>
            <person name="Brummell D."/>
            <person name="Schwinn K."/>
            <person name="Catanach A."/>
            <person name="Fullerton C."/>
            <person name="Li D."/>
            <person name="Meiyalaghan S."/>
            <person name="Nieuwenhuizen N."/>
            <person name="Read N."/>
            <person name="Prakash R."/>
            <person name="Hunter D."/>
            <person name="Zhang H."/>
            <person name="Mckenzie M."/>
            <person name="Knabel M."/>
            <person name="Harris A."/>
            <person name="Allan A."/>
            <person name="Chen A."/>
            <person name="Janssen B."/>
            <person name="Plunkett B."/>
            <person name="Dwamena C."/>
            <person name="Voogd C."/>
            <person name="Leif D."/>
            <person name="Lafferty D."/>
            <person name="Souleyre E."/>
            <person name="Varkonyi-Gasic E."/>
            <person name="Gambi F."/>
            <person name="Hanley J."/>
            <person name="Yao J.-L."/>
            <person name="Cheung J."/>
            <person name="David K."/>
            <person name="Warren B."/>
            <person name="Marsh K."/>
            <person name="Snowden K."/>
            <person name="Lin-Wang K."/>
            <person name="Brian L."/>
            <person name="Martinez-Sanchez M."/>
            <person name="Wang M."/>
            <person name="Ileperuma N."/>
            <person name="Macnee N."/>
            <person name="Campin R."/>
            <person name="Mcatee P."/>
            <person name="Drummond R."/>
            <person name="Espley R."/>
            <person name="Ireland H."/>
            <person name="Wu R."/>
            <person name="Atkinson R."/>
            <person name="Karunairetnam S."/>
            <person name="Bulley S."/>
            <person name="Chunkath S."/>
            <person name="Hanley Z."/>
            <person name="Storey R."/>
            <person name="Thrimawithana A."/>
            <person name="Thomson S."/>
            <person name="David C."/>
            <person name="Testolin R."/>
        </authorList>
    </citation>
    <scope>NUCLEOTIDE SEQUENCE [LARGE SCALE GENOMIC DNA]</scope>
    <source>
        <strain evidence="9">cv. Red5</strain>
        <tissue evidence="8">Young leaf</tissue>
    </source>
</reference>
<evidence type="ECO:0000256" key="4">
    <source>
        <dbReference type="ARBA" id="ARBA00023125"/>
    </source>
</evidence>
<gene>
    <name evidence="8" type="ORF">CEY00_Acc15131</name>
</gene>
<feature type="domain" description="Ethylene insensitive 3-like DNA-binding" evidence="7">
    <location>
        <begin position="52"/>
        <end position="299"/>
    </location>
</feature>
<dbReference type="GO" id="GO:0009873">
    <property type="term" value="P:ethylene-activated signaling pathway"/>
    <property type="evidence" value="ECO:0007669"/>
    <property type="project" value="UniProtKB-KW"/>
</dbReference>
<evidence type="ECO:0000256" key="3">
    <source>
        <dbReference type="ARBA" id="ARBA00022745"/>
    </source>
</evidence>
<comment type="caution">
    <text evidence="8">The sequence shown here is derived from an EMBL/GenBank/DDBJ whole genome shotgun (WGS) entry which is preliminary data.</text>
</comment>
<evidence type="ECO:0000256" key="1">
    <source>
        <dbReference type="ARBA" id="ARBA00004123"/>
    </source>
</evidence>
<name>A0A2R6QTV9_ACTCC</name>
<feature type="region of interest" description="Disordered" evidence="6">
    <location>
        <begin position="159"/>
        <end position="179"/>
    </location>
</feature>